<evidence type="ECO:0000313" key="2">
    <source>
        <dbReference type="EMBL" id="NWI48547.1"/>
    </source>
</evidence>
<dbReference type="OrthoDB" id="9633697at2759"/>
<feature type="non-terminal residue" evidence="2">
    <location>
        <position position="1"/>
    </location>
</feature>
<evidence type="ECO:0000256" key="1">
    <source>
        <dbReference type="SAM" id="Phobius"/>
    </source>
</evidence>
<dbReference type="AlphaFoldDB" id="A0A851BWI1"/>
<dbReference type="PANTHER" id="PTHR10424:SF82">
    <property type="entry name" value="ENVELOPE GLYCOPROTEIN-RELATED"/>
    <property type="match status" value="1"/>
</dbReference>
<keyword evidence="1" id="KW-0472">Membrane</keyword>
<dbReference type="EMBL" id="WEKY01067807">
    <property type="protein sequence ID" value="NWI48547.1"/>
    <property type="molecule type" value="Genomic_DNA"/>
</dbReference>
<dbReference type="SUPFAM" id="SSF58069">
    <property type="entry name" value="Virus ectodomain"/>
    <property type="match status" value="1"/>
</dbReference>
<feature type="transmembrane region" description="Helical" evidence="1">
    <location>
        <begin position="85"/>
        <end position="109"/>
    </location>
</feature>
<dbReference type="Pfam" id="PF00429">
    <property type="entry name" value="TLV_coat"/>
    <property type="match status" value="1"/>
</dbReference>
<feature type="non-terminal residue" evidence="2">
    <location>
        <position position="294"/>
    </location>
</feature>
<keyword evidence="1" id="KW-1133">Transmembrane helix</keyword>
<protein>
    <submittedName>
        <fullName evidence="2">ENV1 protein</fullName>
    </submittedName>
</protein>
<proteinExistence type="predicted"/>
<accession>A0A851BWI1</accession>
<organism evidence="2 3">
    <name type="scientific">Picathartes gymnocephalus</name>
    <name type="common">White-necked rockfowl</name>
    <dbReference type="NCBI Taxonomy" id="175131"/>
    <lineage>
        <taxon>Eukaryota</taxon>
        <taxon>Metazoa</taxon>
        <taxon>Chordata</taxon>
        <taxon>Craniata</taxon>
        <taxon>Vertebrata</taxon>
        <taxon>Euteleostomi</taxon>
        <taxon>Archelosauria</taxon>
        <taxon>Archosauria</taxon>
        <taxon>Dinosauria</taxon>
        <taxon>Saurischia</taxon>
        <taxon>Theropoda</taxon>
        <taxon>Coelurosauria</taxon>
        <taxon>Aves</taxon>
        <taxon>Neognathae</taxon>
        <taxon>Neoaves</taxon>
        <taxon>Telluraves</taxon>
        <taxon>Australaves</taxon>
        <taxon>Passeriformes</taxon>
        <taxon>Picathartidae</taxon>
        <taxon>Picathartes</taxon>
    </lineage>
</organism>
<dbReference type="PANTHER" id="PTHR10424">
    <property type="entry name" value="VIRAL ENVELOPE PROTEIN"/>
    <property type="match status" value="1"/>
</dbReference>
<keyword evidence="1" id="KW-0812">Transmembrane</keyword>
<dbReference type="InterPro" id="IPR018154">
    <property type="entry name" value="TLV/ENV_coat_polyprotein"/>
</dbReference>
<feature type="transmembrane region" description="Helical" evidence="1">
    <location>
        <begin position="216"/>
        <end position="242"/>
    </location>
</feature>
<comment type="caution">
    <text evidence="2">The sequence shown here is derived from an EMBL/GenBank/DDBJ whole genome shotgun (WGS) entry which is preliminary data.</text>
</comment>
<keyword evidence="3" id="KW-1185">Reference proteome</keyword>
<evidence type="ECO:0000313" key="3">
    <source>
        <dbReference type="Proteomes" id="UP000631391"/>
    </source>
</evidence>
<sequence>KRHLCNNTLVTPNKAQGKWIIPSQNARWNCSRTGLTPCISLNVFNSSSEYCIQVLILPRILFHQEAEVLDQIEARDNKRVKREPISVLTIATLLGIGAAGAGTGIASLVQQQQGFHNLRAAVDEDLERIEKSISALEKSSTSLSEVILQNRRGMDLLFFQQGGLCVALGEECCMYADHTGVVRDTMTKLREGLEKHRREREQQQNWYESWFNHSPWLTTLLSTISGPLILFIIWLTFGPCILNKVITLAKNRLETAHLLLVRQQYQPMQDEDIPMLQAAKQIVQKFDEQNKEKV</sequence>
<reference evidence="2" key="1">
    <citation type="submission" date="2019-10" db="EMBL/GenBank/DDBJ databases">
        <title>Bird 10,000 Genomes (B10K) Project - Family phase.</title>
        <authorList>
            <person name="Zhang G."/>
        </authorList>
    </citation>
    <scope>NUCLEOTIDE SEQUENCE</scope>
    <source>
        <strain evidence="2">B10K-DU-012-30</strain>
        <tissue evidence="2">Muscle</tissue>
    </source>
</reference>
<dbReference type="Proteomes" id="UP000631391">
    <property type="component" value="Unassembled WGS sequence"/>
</dbReference>
<name>A0A851BWI1_PICGY</name>
<dbReference type="CDD" id="cd09851">
    <property type="entry name" value="HTLV-1-like_HR1-HR2"/>
    <property type="match status" value="1"/>
</dbReference>
<dbReference type="Gene3D" id="1.10.287.210">
    <property type="match status" value="1"/>
</dbReference>
<gene>
    <name evidence="2" type="primary">Env1_1</name>
    <name evidence="2" type="ORF">PICGYM_R14486</name>
</gene>